<dbReference type="OrthoDB" id="8219968at2"/>
<gene>
    <name evidence="3" type="ORF">HMPREF9696_04036</name>
</gene>
<dbReference type="Pfam" id="PF00857">
    <property type="entry name" value="Isochorismatase"/>
    <property type="match status" value="1"/>
</dbReference>
<dbReference type="PANTHER" id="PTHR43540">
    <property type="entry name" value="PEROXYUREIDOACRYLATE/UREIDOACRYLATE AMIDOHYDROLASE-RELATED"/>
    <property type="match status" value="1"/>
</dbReference>
<evidence type="ECO:0000313" key="3">
    <source>
        <dbReference type="EMBL" id="EKS31815.1"/>
    </source>
</evidence>
<dbReference type="Gene3D" id="3.40.50.850">
    <property type="entry name" value="Isochorismatase-like"/>
    <property type="match status" value="1"/>
</dbReference>
<evidence type="ECO:0000313" key="4">
    <source>
        <dbReference type="Proteomes" id="UP000001095"/>
    </source>
</evidence>
<dbReference type="Proteomes" id="UP000001095">
    <property type="component" value="Unassembled WGS sequence"/>
</dbReference>
<organism evidence="3 4">
    <name type="scientific">Afipia clevelandensis ATCC 49720</name>
    <dbReference type="NCBI Taxonomy" id="883079"/>
    <lineage>
        <taxon>Bacteria</taxon>
        <taxon>Pseudomonadati</taxon>
        <taxon>Pseudomonadota</taxon>
        <taxon>Alphaproteobacteria</taxon>
        <taxon>Hyphomicrobiales</taxon>
        <taxon>Nitrobacteraceae</taxon>
        <taxon>Afipia</taxon>
    </lineage>
</organism>
<dbReference type="InterPro" id="IPR050272">
    <property type="entry name" value="Isochorismatase-like_hydrls"/>
</dbReference>
<keyword evidence="4" id="KW-1185">Reference proteome</keyword>
<name>K8NWM5_9BRAD</name>
<reference evidence="3 4" key="1">
    <citation type="submission" date="2012-04" db="EMBL/GenBank/DDBJ databases">
        <title>The Genome Sequence of Afipia clevelandensis ATCC 49720.</title>
        <authorList>
            <consortium name="The Broad Institute Genome Sequencing Platform"/>
            <person name="Earl A."/>
            <person name="Ward D."/>
            <person name="Feldgarden M."/>
            <person name="Gevers D."/>
            <person name="Huys G."/>
            <person name="Walker B."/>
            <person name="Young S.K."/>
            <person name="Zeng Q."/>
            <person name="Gargeya S."/>
            <person name="Fitzgerald M."/>
            <person name="Haas B."/>
            <person name="Abouelleil A."/>
            <person name="Alvarado L."/>
            <person name="Arachchi H.M."/>
            <person name="Berlin A."/>
            <person name="Chapman S.B."/>
            <person name="Goldberg J."/>
            <person name="Griggs A."/>
            <person name="Gujja S."/>
            <person name="Hansen M."/>
            <person name="Howarth C."/>
            <person name="Imamovic A."/>
            <person name="Larimer J."/>
            <person name="McCowen C."/>
            <person name="Montmayeur A."/>
            <person name="Murphy C."/>
            <person name="Neiman D."/>
            <person name="Pearson M."/>
            <person name="Priest M."/>
            <person name="Roberts A."/>
            <person name="Saif S."/>
            <person name="Shea T."/>
            <person name="Sisk P."/>
            <person name="Sykes S."/>
            <person name="Wortman J."/>
            <person name="Nusbaum C."/>
            <person name="Birren B."/>
        </authorList>
    </citation>
    <scope>NUCLEOTIDE SEQUENCE [LARGE SCALE GENOMIC DNA]</scope>
    <source>
        <strain evidence="3 4">ATCC 49720</strain>
    </source>
</reference>
<evidence type="ECO:0000256" key="1">
    <source>
        <dbReference type="ARBA" id="ARBA00022801"/>
    </source>
</evidence>
<dbReference type="InterPro" id="IPR036380">
    <property type="entry name" value="Isochorismatase-like_sf"/>
</dbReference>
<dbReference type="HOGENOM" id="CLU_1341983_0_0_5"/>
<protein>
    <recommendedName>
        <fullName evidence="2">Isochorismatase-like domain-containing protein</fullName>
    </recommendedName>
</protein>
<dbReference type="SUPFAM" id="SSF52499">
    <property type="entry name" value="Isochorismatase-like hydrolases"/>
    <property type="match status" value="1"/>
</dbReference>
<sequence>MTEIIDINAHRRSFGETTLVLLDMQQAHLQTMPTLDTAGPVGNCLRALRHARSQRLQVAFARWSGPGAFFHPSTDDHGWIEGFTPHREDLVFDRGRPSCYSSTWFDDAISQRSGRFVLAGFSGEVACLSTVIDAFHHNHVVTLLVDATASRELGGVESRKVHRVVHQIADLFGMVATTSEWISRTSCGVLAEGKHLEGRV</sequence>
<proteinExistence type="predicted"/>
<accession>K8NWM5</accession>
<dbReference type="PANTHER" id="PTHR43540:SF15">
    <property type="entry name" value="BLR5631 PROTEIN"/>
    <property type="match status" value="1"/>
</dbReference>
<keyword evidence="1" id="KW-0378">Hydrolase</keyword>
<dbReference type="InterPro" id="IPR000868">
    <property type="entry name" value="Isochorismatase-like_dom"/>
</dbReference>
<feature type="domain" description="Isochorismatase-like" evidence="2">
    <location>
        <begin position="17"/>
        <end position="165"/>
    </location>
</feature>
<dbReference type="AlphaFoldDB" id="K8NWM5"/>
<evidence type="ECO:0000259" key="2">
    <source>
        <dbReference type="Pfam" id="PF00857"/>
    </source>
</evidence>
<dbReference type="RefSeq" id="WP_002714906.1">
    <property type="nucleotide sequence ID" value="NZ_KB375281.1"/>
</dbReference>
<dbReference type="GO" id="GO:0016787">
    <property type="term" value="F:hydrolase activity"/>
    <property type="evidence" value="ECO:0007669"/>
    <property type="project" value="UniProtKB-KW"/>
</dbReference>
<dbReference type="EMBL" id="AGWY01000018">
    <property type="protein sequence ID" value="EKS31815.1"/>
    <property type="molecule type" value="Genomic_DNA"/>
</dbReference>
<comment type="caution">
    <text evidence="3">The sequence shown here is derived from an EMBL/GenBank/DDBJ whole genome shotgun (WGS) entry which is preliminary data.</text>
</comment>